<protein>
    <submittedName>
        <fullName evidence="2">Uncharacterized conserved protein, DUF302 family</fullName>
    </submittedName>
</protein>
<dbReference type="Gene3D" id="3.30.310.70">
    <property type="entry name" value="TT1751-like domain"/>
    <property type="match status" value="1"/>
</dbReference>
<gene>
    <name evidence="2" type="ORF">SAMN05444487_103183</name>
</gene>
<dbReference type="InterPro" id="IPR005180">
    <property type="entry name" value="DUF302"/>
</dbReference>
<dbReference type="PIRSF" id="PIRSF021774">
    <property type="entry name" value="UCP021774"/>
    <property type="match status" value="1"/>
</dbReference>
<dbReference type="InterPro" id="IPR016796">
    <property type="entry name" value="UCP021774"/>
</dbReference>
<dbReference type="OrthoDB" id="9791067at2"/>
<dbReference type="PANTHER" id="PTHR38342:SF1">
    <property type="entry name" value="SLR5037 PROTEIN"/>
    <property type="match status" value="1"/>
</dbReference>
<dbReference type="Pfam" id="PF03625">
    <property type="entry name" value="DUF302"/>
    <property type="match status" value="1"/>
</dbReference>
<dbReference type="InterPro" id="IPR035923">
    <property type="entry name" value="TT1751-like_sf"/>
</dbReference>
<dbReference type="Proteomes" id="UP000198534">
    <property type="component" value="Unassembled WGS sequence"/>
</dbReference>
<name>A0A1H2TMJ0_9BACL</name>
<dbReference type="AlphaFoldDB" id="A0A1H2TMJ0"/>
<sequence length="130" mass="15003">MYEYTIETADYVDDAIRSLEQALSNHDFSVLWKLDIPTKLMEYGIALKQDFRILEVCNPDVAKKVLSRNQKGGHFLPCKMVVYRSEETLKTHIGLTRPTVLLGMTEDDDLRQIAEEVEAELIQIMNEAKR</sequence>
<dbReference type="RefSeq" id="WP_091736798.1">
    <property type="nucleotide sequence ID" value="NZ_FNNQ01000003.1"/>
</dbReference>
<evidence type="ECO:0000259" key="1">
    <source>
        <dbReference type="Pfam" id="PF03625"/>
    </source>
</evidence>
<keyword evidence="3" id="KW-1185">Reference proteome</keyword>
<evidence type="ECO:0000313" key="3">
    <source>
        <dbReference type="Proteomes" id="UP000198534"/>
    </source>
</evidence>
<proteinExistence type="predicted"/>
<feature type="domain" description="DUF302" evidence="1">
    <location>
        <begin position="48"/>
        <end position="98"/>
    </location>
</feature>
<accession>A0A1H2TMJ0</accession>
<dbReference type="EMBL" id="FNNQ01000003">
    <property type="protein sequence ID" value="SDW45050.1"/>
    <property type="molecule type" value="Genomic_DNA"/>
</dbReference>
<dbReference type="PANTHER" id="PTHR38342">
    <property type="entry name" value="SLR5037 PROTEIN"/>
    <property type="match status" value="1"/>
</dbReference>
<dbReference type="STRING" id="1048340.SAMN05444487_103183"/>
<dbReference type="SUPFAM" id="SSF103247">
    <property type="entry name" value="TT1751-like"/>
    <property type="match status" value="1"/>
</dbReference>
<dbReference type="CDD" id="cd14797">
    <property type="entry name" value="DUF302"/>
    <property type="match status" value="1"/>
</dbReference>
<organism evidence="2 3">
    <name type="scientific">Marininema mesophilum</name>
    <dbReference type="NCBI Taxonomy" id="1048340"/>
    <lineage>
        <taxon>Bacteria</taxon>
        <taxon>Bacillati</taxon>
        <taxon>Bacillota</taxon>
        <taxon>Bacilli</taxon>
        <taxon>Bacillales</taxon>
        <taxon>Thermoactinomycetaceae</taxon>
        <taxon>Marininema</taxon>
    </lineage>
</organism>
<reference evidence="2 3" key="1">
    <citation type="submission" date="2016-10" db="EMBL/GenBank/DDBJ databases">
        <authorList>
            <person name="de Groot N.N."/>
        </authorList>
    </citation>
    <scope>NUCLEOTIDE SEQUENCE [LARGE SCALE GENOMIC DNA]</scope>
    <source>
        <strain evidence="2 3">DSM 45610</strain>
    </source>
</reference>
<evidence type="ECO:0000313" key="2">
    <source>
        <dbReference type="EMBL" id="SDW45050.1"/>
    </source>
</evidence>